<reference evidence="2 3" key="1">
    <citation type="journal article" date="2011" name="Nat. Genet.">
        <title>The genome of the mesopolyploid crop species Brassica rapa.</title>
        <authorList>
            <consortium name="Brassica rapa Genome Sequencing Project Consortium"/>
            <person name="Wang X."/>
            <person name="Wang H."/>
            <person name="Wang J."/>
            <person name="Sun R."/>
            <person name="Wu J."/>
            <person name="Liu S."/>
            <person name="Bai Y."/>
            <person name="Mun J.H."/>
            <person name="Bancroft I."/>
            <person name="Cheng F."/>
            <person name="Huang S."/>
            <person name="Li X."/>
            <person name="Hua W."/>
            <person name="Wang J."/>
            <person name="Wang X."/>
            <person name="Freeling M."/>
            <person name="Pires J.C."/>
            <person name="Paterson A.H."/>
            <person name="Chalhoub B."/>
            <person name="Wang B."/>
            <person name="Hayward A."/>
            <person name="Sharpe A.G."/>
            <person name="Park B.S."/>
            <person name="Weisshaar B."/>
            <person name="Liu B."/>
            <person name="Li B."/>
            <person name="Liu B."/>
            <person name="Tong C."/>
            <person name="Song C."/>
            <person name="Duran C."/>
            <person name="Peng C."/>
            <person name="Geng C."/>
            <person name="Koh C."/>
            <person name="Lin C."/>
            <person name="Edwards D."/>
            <person name="Mu D."/>
            <person name="Shen D."/>
            <person name="Soumpourou E."/>
            <person name="Li F."/>
            <person name="Fraser F."/>
            <person name="Conant G."/>
            <person name="Lassalle G."/>
            <person name="King G.J."/>
            <person name="Bonnema G."/>
            <person name="Tang H."/>
            <person name="Wang H."/>
            <person name="Belcram H."/>
            <person name="Zhou H."/>
            <person name="Hirakawa H."/>
            <person name="Abe H."/>
            <person name="Guo H."/>
            <person name="Wang H."/>
            <person name="Jin H."/>
            <person name="Parkin I.A."/>
            <person name="Batley J."/>
            <person name="Kim J.S."/>
            <person name="Just J."/>
            <person name="Li J."/>
            <person name="Xu J."/>
            <person name="Deng J."/>
            <person name="Kim J.A."/>
            <person name="Li J."/>
            <person name="Yu J."/>
            <person name="Meng J."/>
            <person name="Wang J."/>
            <person name="Min J."/>
            <person name="Poulain J."/>
            <person name="Wang J."/>
            <person name="Hatakeyama K."/>
            <person name="Wu K."/>
            <person name="Wang L."/>
            <person name="Fang L."/>
            <person name="Trick M."/>
            <person name="Links M.G."/>
            <person name="Zhao M."/>
            <person name="Jin M."/>
            <person name="Ramchiary N."/>
            <person name="Drou N."/>
            <person name="Berkman P.J."/>
            <person name="Cai Q."/>
            <person name="Huang Q."/>
            <person name="Li R."/>
            <person name="Tabata S."/>
            <person name="Cheng S."/>
            <person name="Zhang S."/>
            <person name="Zhang S."/>
            <person name="Huang S."/>
            <person name="Sato S."/>
            <person name="Sun S."/>
            <person name="Kwon S.J."/>
            <person name="Choi S.R."/>
            <person name="Lee T.H."/>
            <person name="Fan W."/>
            <person name="Zhao X."/>
            <person name="Tan X."/>
            <person name="Xu X."/>
            <person name="Wang Y."/>
            <person name="Qiu Y."/>
            <person name="Yin Y."/>
            <person name="Li Y."/>
            <person name="Du Y."/>
            <person name="Liao Y."/>
            <person name="Lim Y."/>
            <person name="Narusaka Y."/>
            <person name="Wang Y."/>
            <person name="Wang Z."/>
            <person name="Li Z."/>
            <person name="Wang Z."/>
            <person name="Xiong Z."/>
            <person name="Zhang Z."/>
        </authorList>
    </citation>
    <scope>NUCLEOTIDE SEQUENCE [LARGE SCALE GENOMIC DNA]</scope>
    <source>
        <strain evidence="2 3">cv. Chiifu-401-42</strain>
    </source>
</reference>
<keyword evidence="3" id="KW-1185">Reference proteome</keyword>
<sequence length="79" mass="8033">MAISKALIASLLISLLVLQLVQADVQGAGSQVDLTFATERAGLVAQDATVCHLVRTETTTSASAMLPSPPTVVAASALK</sequence>
<evidence type="ECO:0000313" key="3">
    <source>
        <dbReference type="Proteomes" id="UP000011750"/>
    </source>
</evidence>
<evidence type="ECO:0000256" key="1">
    <source>
        <dbReference type="SAM" id="SignalP"/>
    </source>
</evidence>
<accession>M4DH43</accession>
<keyword evidence="1" id="KW-0732">Signal</keyword>
<reference evidence="2" key="3">
    <citation type="submission" date="2023-03" db="UniProtKB">
        <authorList>
            <consortium name="EnsemblPlants"/>
        </authorList>
    </citation>
    <scope>IDENTIFICATION</scope>
    <source>
        <strain evidence="2">cv. Chiifu-401-42</strain>
    </source>
</reference>
<dbReference type="EnsemblPlants" id="Bra015820.1">
    <property type="protein sequence ID" value="Bra015820.1-P"/>
    <property type="gene ID" value="Bra015820"/>
</dbReference>
<dbReference type="AlphaFoldDB" id="M4DH43"/>
<dbReference type="Gramene" id="Bra015820.1">
    <property type="protein sequence ID" value="Bra015820.1-P"/>
    <property type="gene ID" value="Bra015820"/>
</dbReference>
<organism evidence="2 3">
    <name type="scientific">Brassica campestris</name>
    <name type="common">Field mustard</name>
    <dbReference type="NCBI Taxonomy" id="3711"/>
    <lineage>
        <taxon>Eukaryota</taxon>
        <taxon>Viridiplantae</taxon>
        <taxon>Streptophyta</taxon>
        <taxon>Embryophyta</taxon>
        <taxon>Tracheophyta</taxon>
        <taxon>Spermatophyta</taxon>
        <taxon>Magnoliopsida</taxon>
        <taxon>eudicotyledons</taxon>
        <taxon>Gunneridae</taxon>
        <taxon>Pentapetalae</taxon>
        <taxon>rosids</taxon>
        <taxon>malvids</taxon>
        <taxon>Brassicales</taxon>
        <taxon>Brassicaceae</taxon>
        <taxon>Brassiceae</taxon>
        <taxon>Brassica</taxon>
    </lineage>
</organism>
<dbReference type="InParanoid" id="M4DH43"/>
<feature type="chain" id="PRO_5004051365" evidence="1">
    <location>
        <begin position="24"/>
        <end position="79"/>
    </location>
</feature>
<dbReference type="Proteomes" id="UP000011750">
    <property type="component" value="Chromosome A07"/>
</dbReference>
<reference evidence="2 3" key="2">
    <citation type="journal article" date="2018" name="Hortic Res">
        <title>Improved Brassica rapa reference genome by single-molecule sequencing and chromosome conformation capture technologies.</title>
        <authorList>
            <person name="Zhang L."/>
            <person name="Cai X."/>
            <person name="Wu J."/>
            <person name="Liu M."/>
            <person name="Grob S."/>
            <person name="Cheng F."/>
            <person name="Liang J."/>
            <person name="Cai C."/>
            <person name="Liu Z."/>
            <person name="Liu B."/>
            <person name="Wang F."/>
            <person name="Li S."/>
            <person name="Liu F."/>
            <person name="Li X."/>
            <person name="Cheng L."/>
            <person name="Yang W."/>
            <person name="Li M.H."/>
            <person name="Grossniklaus U."/>
            <person name="Zheng H."/>
            <person name="Wang X."/>
        </authorList>
    </citation>
    <scope>NUCLEOTIDE SEQUENCE [LARGE SCALE GENOMIC DNA]</scope>
    <source>
        <strain evidence="2 3">cv. Chiifu-401-42</strain>
    </source>
</reference>
<evidence type="ECO:0000313" key="2">
    <source>
        <dbReference type="EnsemblPlants" id="Bra015820.1-P"/>
    </source>
</evidence>
<feature type="signal peptide" evidence="1">
    <location>
        <begin position="1"/>
        <end position="23"/>
    </location>
</feature>
<dbReference type="HOGENOM" id="CLU_2609425_0_0_1"/>
<name>M4DH43_BRACM</name>
<protein>
    <submittedName>
        <fullName evidence="2">Uncharacterized protein</fullName>
    </submittedName>
</protein>
<proteinExistence type="predicted"/>